<sequence length="254" mass="30107">MKHVIHPDFQNQSAALDQIIADFDKGGTLFGDGKRNKIKLFDLDGKTVNVKSFKVPNFVNRVVYNFFRRSKAERSYEFANKLLQKGIGTPQPIAYFENFETLLLADSYYVSEHLQCDLTYRELITEPDYPEHETILRQFVRFSFNLHQNGIEFLDHTPGNTLIKKISDGNYEFFLVDLNRMNFHDSMSLAQRIDNMSKLTSKREMVEVMADEYAKLIGKPYDEILRMMVKQTELHRDRFLRKRRIKKQLQFWKK</sequence>
<dbReference type="InterPro" id="IPR011009">
    <property type="entry name" value="Kinase-like_dom_sf"/>
</dbReference>
<evidence type="ECO:0000313" key="1">
    <source>
        <dbReference type="EMBL" id="NYA71189.1"/>
    </source>
</evidence>
<name>A0A7Y8Y228_9FLAO</name>
<organism evidence="1 2">
    <name type="scientific">Flavobacterium agri</name>
    <dbReference type="NCBI Taxonomy" id="2743471"/>
    <lineage>
        <taxon>Bacteria</taxon>
        <taxon>Pseudomonadati</taxon>
        <taxon>Bacteroidota</taxon>
        <taxon>Flavobacteriia</taxon>
        <taxon>Flavobacteriales</taxon>
        <taxon>Flavobacteriaceae</taxon>
        <taxon>Flavobacterium</taxon>
    </lineage>
</organism>
<dbReference type="AlphaFoldDB" id="A0A7Y8Y228"/>
<evidence type="ECO:0000313" key="2">
    <source>
        <dbReference type="Proteomes" id="UP000535020"/>
    </source>
</evidence>
<accession>A0A7Y8Y228</accession>
<dbReference type="RefSeq" id="WP_176005990.1">
    <property type="nucleotide sequence ID" value="NZ_JABWMI010000010.1"/>
</dbReference>
<comment type="caution">
    <text evidence="1">The sequence shown here is derived from an EMBL/GenBank/DDBJ whole genome shotgun (WGS) entry which is preliminary data.</text>
</comment>
<proteinExistence type="predicted"/>
<gene>
    <name evidence="1" type="ORF">HZF10_09685</name>
</gene>
<dbReference type="SUPFAM" id="SSF56112">
    <property type="entry name" value="Protein kinase-like (PK-like)"/>
    <property type="match status" value="1"/>
</dbReference>
<dbReference type="Proteomes" id="UP000535020">
    <property type="component" value="Unassembled WGS sequence"/>
</dbReference>
<keyword evidence="2" id="KW-1185">Reference proteome</keyword>
<reference evidence="1 2" key="1">
    <citation type="submission" date="2020-07" db="EMBL/GenBank/DDBJ databases">
        <authorList>
            <person name="Sun Q."/>
        </authorList>
    </citation>
    <scope>NUCLEOTIDE SEQUENCE [LARGE SCALE GENOMIC DNA]</scope>
    <source>
        <strain evidence="1 2">MAH-1</strain>
    </source>
</reference>
<dbReference type="EMBL" id="JACBJI010000003">
    <property type="protein sequence ID" value="NYA71189.1"/>
    <property type="molecule type" value="Genomic_DNA"/>
</dbReference>
<protein>
    <submittedName>
        <fullName evidence="1">Kdo domain containing protein</fullName>
    </submittedName>
</protein>